<evidence type="ECO:0000256" key="6">
    <source>
        <dbReference type="ARBA" id="ARBA00022723"/>
    </source>
</evidence>
<dbReference type="HAMAP" id="MF_00041">
    <property type="entry name" value="Cys_tRNA_synth"/>
    <property type="match status" value="1"/>
</dbReference>
<feature type="domain" description="Cysteinyl-tRNA synthetase class Ia DALR" evidence="14">
    <location>
        <begin position="356"/>
        <end position="423"/>
    </location>
</feature>
<gene>
    <name evidence="13" type="primary">cysS</name>
    <name evidence="15" type="ORF">FC85_GL000891</name>
</gene>
<dbReference type="PRINTS" id="PR00983">
    <property type="entry name" value="TRNASYNTHCYS"/>
</dbReference>
<dbReference type="Pfam" id="PF09190">
    <property type="entry name" value="DALR_2"/>
    <property type="match status" value="1"/>
</dbReference>
<feature type="binding site" evidence="13">
    <location>
        <position position="28"/>
    </location>
    <ligand>
        <name>Zn(2+)</name>
        <dbReference type="ChEBI" id="CHEBI:29105"/>
    </ligand>
</feature>
<dbReference type="InterPro" id="IPR015273">
    <property type="entry name" value="Cys-tRNA-synt_Ia_DALR"/>
</dbReference>
<protein>
    <recommendedName>
        <fullName evidence="13">Cysteine--tRNA ligase</fullName>
        <ecNumber evidence="13">6.1.1.16</ecNumber>
    </recommendedName>
    <alternativeName>
        <fullName evidence="13">Cysteinyl-tRNA synthetase</fullName>
        <shortName evidence="13">CysRS</shortName>
    </alternativeName>
</protein>
<dbReference type="PANTHER" id="PTHR10890:SF3">
    <property type="entry name" value="CYSTEINE--TRNA LIGASE, CYTOPLASMIC"/>
    <property type="match status" value="1"/>
</dbReference>
<comment type="caution">
    <text evidence="15">The sequence shown here is derived from an EMBL/GenBank/DDBJ whole genome shotgun (WGS) entry which is preliminary data.</text>
</comment>
<keyword evidence="6 13" id="KW-0479">Metal-binding</keyword>
<dbReference type="CDD" id="cd00672">
    <property type="entry name" value="CysRS_core"/>
    <property type="match status" value="1"/>
</dbReference>
<evidence type="ECO:0000256" key="3">
    <source>
        <dbReference type="ARBA" id="ARBA00011245"/>
    </source>
</evidence>
<comment type="subcellular location">
    <subcellularLocation>
        <location evidence="1 13">Cytoplasm</location>
    </subcellularLocation>
</comment>
<feature type="binding site" evidence="13">
    <location>
        <position position="274"/>
    </location>
    <ligand>
        <name>ATP</name>
        <dbReference type="ChEBI" id="CHEBI:30616"/>
    </ligand>
</feature>
<dbReference type="InterPro" id="IPR015803">
    <property type="entry name" value="Cys-tRNA-ligase"/>
</dbReference>
<dbReference type="PANTHER" id="PTHR10890">
    <property type="entry name" value="CYSTEINYL-TRNA SYNTHETASE"/>
    <property type="match status" value="1"/>
</dbReference>
<dbReference type="GO" id="GO:0008270">
    <property type="term" value="F:zinc ion binding"/>
    <property type="evidence" value="ECO:0007669"/>
    <property type="project" value="UniProtKB-UniRule"/>
</dbReference>
<dbReference type="GO" id="GO:0006423">
    <property type="term" value="P:cysteinyl-tRNA aminoacylation"/>
    <property type="evidence" value="ECO:0007669"/>
    <property type="project" value="UniProtKB-UniRule"/>
</dbReference>
<comment type="catalytic activity">
    <reaction evidence="12 13">
        <text>tRNA(Cys) + L-cysteine + ATP = L-cysteinyl-tRNA(Cys) + AMP + diphosphate</text>
        <dbReference type="Rhea" id="RHEA:17773"/>
        <dbReference type="Rhea" id="RHEA-COMP:9661"/>
        <dbReference type="Rhea" id="RHEA-COMP:9679"/>
        <dbReference type="ChEBI" id="CHEBI:30616"/>
        <dbReference type="ChEBI" id="CHEBI:33019"/>
        <dbReference type="ChEBI" id="CHEBI:35235"/>
        <dbReference type="ChEBI" id="CHEBI:78442"/>
        <dbReference type="ChEBI" id="CHEBI:78517"/>
        <dbReference type="ChEBI" id="CHEBI:456215"/>
        <dbReference type="EC" id="6.1.1.16"/>
    </reaction>
</comment>
<evidence type="ECO:0000256" key="8">
    <source>
        <dbReference type="ARBA" id="ARBA00022833"/>
    </source>
</evidence>
<name>A0A0R1S7B2_9LACO</name>
<dbReference type="InterPro" id="IPR024909">
    <property type="entry name" value="Cys-tRNA/MSH_ligase"/>
</dbReference>
<feature type="binding site" evidence="13">
    <location>
        <position position="237"/>
    </location>
    <ligand>
        <name>Zn(2+)</name>
        <dbReference type="ChEBI" id="CHEBI:29105"/>
    </ligand>
</feature>
<evidence type="ECO:0000256" key="5">
    <source>
        <dbReference type="ARBA" id="ARBA00022598"/>
    </source>
</evidence>
<keyword evidence="4 13" id="KW-0963">Cytoplasm</keyword>
<dbReference type="GO" id="GO:0005829">
    <property type="term" value="C:cytosol"/>
    <property type="evidence" value="ECO:0007669"/>
    <property type="project" value="TreeGrafter"/>
</dbReference>
<dbReference type="SUPFAM" id="SSF52374">
    <property type="entry name" value="Nucleotidylyl transferase"/>
    <property type="match status" value="1"/>
</dbReference>
<dbReference type="RefSeq" id="WP_057865345.1">
    <property type="nucleotide sequence ID" value="NZ_AZEY01000090.1"/>
</dbReference>
<keyword evidence="8 13" id="KW-0862">Zinc</keyword>
<evidence type="ECO:0000256" key="10">
    <source>
        <dbReference type="ARBA" id="ARBA00022917"/>
    </source>
</evidence>
<dbReference type="EMBL" id="AZEY01000090">
    <property type="protein sequence ID" value="KRL64382.1"/>
    <property type="molecule type" value="Genomic_DNA"/>
</dbReference>
<dbReference type="Gene3D" id="1.20.120.1910">
    <property type="entry name" value="Cysteine-tRNA ligase, C-terminal anti-codon recognition domain"/>
    <property type="match status" value="1"/>
</dbReference>
<dbReference type="GO" id="GO:0005524">
    <property type="term" value="F:ATP binding"/>
    <property type="evidence" value="ECO:0007669"/>
    <property type="project" value="UniProtKB-UniRule"/>
</dbReference>
<keyword evidence="11 13" id="KW-0030">Aminoacyl-tRNA synthetase</keyword>
<dbReference type="PATRIC" id="fig|1423739.3.peg.939"/>
<dbReference type="InterPro" id="IPR014729">
    <property type="entry name" value="Rossmann-like_a/b/a_fold"/>
</dbReference>
<comment type="cofactor">
    <cofactor evidence="13">
        <name>Zn(2+)</name>
        <dbReference type="ChEBI" id="CHEBI:29105"/>
    </cofactor>
    <text evidence="13">Binds 1 zinc ion per subunit.</text>
</comment>
<dbReference type="InterPro" id="IPR032678">
    <property type="entry name" value="tRNA-synt_1_cat_dom"/>
</dbReference>
<sequence>MLQIFNTLTRKKEKFEPVTPGVVNMYVCGPTVYNYIHIGNARSAIAFDTVRRYLEYRGYKVNYVSNFTDVDDKMINAARENNTTVGAIADKYIHAFMQDTAALNISKDVVHPRATQNIPEIINFVKTLVDKGYGYNVDGNVYFRARKFPTYGALPHINVDQLEVGASQHISKEELAQKEDPIDFALWKKSKGDEISWDSPWGKGRPGWHIECSVMSTKYLGKTLDIHGGGEDLIFPHHENERAQSEANTGQTFVRYWMHNGFVTVGDDNEKMSKSLGNFITVHDLLKKVDGQVIRLLMSTTHYRRPIQYNTASVQEASSNLKKLQTAFNNLTYRLHNAEEGDDPKTDQEVRQIVADFTDAMDDDFNVQNGIAAVYELAKFANMYVERQVVFKLSLQFIINTLKQLAGIFGIKLEQSELKDDEIWALINAREKARHDKDFIRSDEIREELKARGIILEDTPQGTRFRKE</sequence>
<dbReference type="InterPro" id="IPR056411">
    <property type="entry name" value="CysS_C"/>
</dbReference>
<evidence type="ECO:0000256" key="9">
    <source>
        <dbReference type="ARBA" id="ARBA00022840"/>
    </source>
</evidence>
<feature type="short sequence motif" description="'HIGH' region" evidence="13">
    <location>
        <begin position="30"/>
        <end position="40"/>
    </location>
</feature>
<accession>A0A0R1S7B2</accession>
<dbReference type="NCBIfam" id="TIGR00435">
    <property type="entry name" value="cysS"/>
    <property type="match status" value="1"/>
</dbReference>
<feature type="binding site" evidence="13">
    <location>
        <position position="212"/>
    </location>
    <ligand>
        <name>Zn(2+)</name>
        <dbReference type="ChEBI" id="CHEBI:29105"/>
    </ligand>
</feature>
<evidence type="ECO:0000313" key="16">
    <source>
        <dbReference type="Proteomes" id="UP000052013"/>
    </source>
</evidence>
<evidence type="ECO:0000256" key="1">
    <source>
        <dbReference type="ARBA" id="ARBA00004496"/>
    </source>
</evidence>
<dbReference type="SUPFAM" id="SSF47323">
    <property type="entry name" value="Anticodon-binding domain of a subclass of class I aminoacyl-tRNA synthetases"/>
    <property type="match status" value="1"/>
</dbReference>
<dbReference type="STRING" id="1423739.FC85_GL000891"/>
<keyword evidence="5 13" id="KW-0436">Ligase</keyword>
<evidence type="ECO:0000259" key="14">
    <source>
        <dbReference type="SMART" id="SM00840"/>
    </source>
</evidence>
<evidence type="ECO:0000256" key="7">
    <source>
        <dbReference type="ARBA" id="ARBA00022741"/>
    </source>
</evidence>
<comment type="subunit">
    <text evidence="3 13">Monomer.</text>
</comment>
<dbReference type="AlphaFoldDB" id="A0A0R1S7B2"/>
<reference evidence="15 16" key="1">
    <citation type="journal article" date="2015" name="Genome Announc.">
        <title>Expanding the biotechnology potential of lactobacilli through comparative genomics of 213 strains and associated genera.</title>
        <authorList>
            <person name="Sun Z."/>
            <person name="Harris H.M."/>
            <person name="McCann A."/>
            <person name="Guo C."/>
            <person name="Argimon S."/>
            <person name="Zhang W."/>
            <person name="Yang X."/>
            <person name="Jeffery I.B."/>
            <person name="Cooney J.C."/>
            <person name="Kagawa T.F."/>
            <person name="Liu W."/>
            <person name="Song Y."/>
            <person name="Salvetti E."/>
            <person name="Wrobel A."/>
            <person name="Rasinkangas P."/>
            <person name="Parkhill J."/>
            <person name="Rea M.C."/>
            <person name="O'Sullivan O."/>
            <person name="Ritari J."/>
            <person name="Douillard F.P."/>
            <person name="Paul Ross R."/>
            <person name="Yang R."/>
            <person name="Briner A.E."/>
            <person name="Felis G.E."/>
            <person name="de Vos W.M."/>
            <person name="Barrangou R."/>
            <person name="Klaenhammer T.R."/>
            <person name="Caufield P.W."/>
            <person name="Cui Y."/>
            <person name="Zhang H."/>
            <person name="O'Toole P.W."/>
        </authorList>
    </citation>
    <scope>NUCLEOTIDE SEQUENCE [LARGE SCALE GENOMIC DNA]</scope>
    <source>
        <strain evidence="15 16">DSM 14421</strain>
    </source>
</reference>
<dbReference type="SMART" id="SM00840">
    <property type="entry name" value="DALR_2"/>
    <property type="match status" value="1"/>
</dbReference>
<keyword evidence="10 13" id="KW-0648">Protein biosynthesis</keyword>
<organism evidence="15 16">
    <name type="scientific">Lentilactobacillus diolivorans DSM 14421</name>
    <dbReference type="NCBI Taxonomy" id="1423739"/>
    <lineage>
        <taxon>Bacteria</taxon>
        <taxon>Bacillati</taxon>
        <taxon>Bacillota</taxon>
        <taxon>Bacilli</taxon>
        <taxon>Lactobacillales</taxon>
        <taxon>Lactobacillaceae</taxon>
        <taxon>Lentilactobacillus</taxon>
    </lineage>
</organism>
<keyword evidence="9 13" id="KW-0067">ATP-binding</keyword>
<dbReference type="EC" id="6.1.1.16" evidence="13"/>
<proteinExistence type="inferred from homology"/>
<dbReference type="FunFam" id="3.40.50.620:FF:000009">
    <property type="entry name" value="Cysteine--tRNA ligase"/>
    <property type="match status" value="1"/>
</dbReference>
<evidence type="ECO:0000313" key="15">
    <source>
        <dbReference type="EMBL" id="KRL64382.1"/>
    </source>
</evidence>
<dbReference type="Pfam" id="PF01406">
    <property type="entry name" value="tRNA-synt_1e"/>
    <property type="match status" value="1"/>
</dbReference>
<evidence type="ECO:0000256" key="11">
    <source>
        <dbReference type="ARBA" id="ARBA00023146"/>
    </source>
</evidence>
<dbReference type="Gene3D" id="3.40.50.620">
    <property type="entry name" value="HUPs"/>
    <property type="match status" value="1"/>
</dbReference>
<dbReference type="InterPro" id="IPR009080">
    <property type="entry name" value="tRNAsynth_Ia_anticodon-bd"/>
</dbReference>
<feature type="short sequence motif" description="'KMSKS' region" evidence="13">
    <location>
        <begin position="271"/>
        <end position="275"/>
    </location>
</feature>
<dbReference type="GO" id="GO:0004817">
    <property type="term" value="F:cysteine-tRNA ligase activity"/>
    <property type="evidence" value="ECO:0007669"/>
    <property type="project" value="UniProtKB-UniRule"/>
</dbReference>
<comment type="similarity">
    <text evidence="2 13">Belongs to the class-I aminoacyl-tRNA synthetase family.</text>
</comment>
<keyword evidence="7 13" id="KW-0547">Nucleotide-binding</keyword>
<feature type="binding site" evidence="13">
    <location>
        <position position="241"/>
    </location>
    <ligand>
        <name>Zn(2+)</name>
        <dbReference type="ChEBI" id="CHEBI:29105"/>
    </ligand>
</feature>
<dbReference type="Proteomes" id="UP000052013">
    <property type="component" value="Unassembled WGS sequence"/>
</dbReference>
<evidence type="ECO:0000256" key="12">
    <source>
        <dbReference type="ARBA" id="ARBA00047398"/>
    </source>
</evidence>
<evidence type="ECO:0000256" key="13">
    <source>
        <dbReference type="HAMAP-Rule" id="MF_00041"/>
    </source>
</evidence>
<evidence type="ECO:0000256" key="2">
    <source>
        <dbReference type="ARBA" id="ARBA00005594"/>
    </source>
</evidence>
<dbReference type="Pfam" id="PF23493">
    <property type="entry name" value="CysS_C"/>
    <property type="match status" value="1"/>
</dbReference>
<evidence type="ECO:0000256" key="4">
    <source>
        <dbReference type="ARBA" id="ARBA00022490"/>
    </source>
</evidence>